<dbReference type="Gene3D" id="2.30.30.40">
    <property type="entry name" value="SH3 Domains"/>
    <property type="match status" value="1"/>
</dbReference>
<reference evidence="5" key="1">
    <citation type="journal article" date="2018" name="Nat. Microbiol.">
        <title>Leveraging single-cell genomics to expand the fungal tree of life.</title>
        <authorList>
            <person name="Ahrendt S.R."/>
            <person name="Quandt C.A."/>
            <person name="Ciobanu D."/>
            <person name="Clum A."/>
            <person name="Salamov A."/>
            <person name="Andreopoulos B."/>
            <person name="Cheng J.F."/>
            <person name="Woyke T."/>
            <person name="Pelin A."/>
            <person name="Henrissat B."/>
            <person name="Reynolds N.K."/>
            <person name="Benny G.L."/>
            <person name="Smith M.E."/>
            <person name="James T.Y."/>
            <person name="Grigoriev I.V."/>
        </authorList>
    </citation>
    <scope>NUCLEOTIDE SEQUENCE [LARGE SCALE GENOMIC DNA]</scope>
</reference>
<evidence type="ECO:0000313" key="5">
    <source>
        <dbReference type="Proteomes" id="UP000267251"/>
    </source>
</evidence>
<dbReference type="PROSITE" id="PS50002">
    <property type="entry name" value="SH3"/>
    <property type="match status" value="1"/>
</dbReference>
<feature type="non-terminal residue" evidence="4">
    <location>
        <position position="1"/>
    </location>
</feature>
<feature type="domain" description="SH3" evidence="3">
    <location>
        <begin position="1"/>
        <end position="52"/>
    </location>
</feature>
<keyword evidence="5" id="KW-1185">Reference proteome</keyword>
<gene>
    <name evidence="4" type="ORF">BJ684DRAFT_3588</name>
</gene>
<dbReference type="Pfam" id="PF14604">
    <property type="entry name" value="SH3_9"/>
    <property type="match status" value="1"/>
</dbReference>
<dbReference type="OrthoDB" id="19092at2759"/>
<dbReference type="EMBL" id="KZ988203">
    <property type="protein sequence ID" value="RKP12791.1"/>
    <property type="molecule type" value="Genomic_DNA"/>
</dbReference>
<sequence>ALYDFTAENDNERSVTEGQDVWIRYRQCAGWLIVSASGQDGLVPEDYILVLR</sequence>
<dbReference type="Proteomes" id="UP000267251">
    <property type="component" value="Unassembled WGS sequence"/>
</dbReference>
<organism evidence="4 5">
    <name type="scientific">Piptocephalis cylindrospora</name>
    <dbReference type="NCBI Taxonomy" id="1907219"/>
    <lineage>
        <taxon>Eukaryota</taxon>
        <taxon>Fungi</taxon>
        <taxon>Fungi incertae sedis</taxon>
        <taxon>Zoopagomycota</taxon>
        <taxon>Zoopagomycotina</taxon>
        <taxon>Zoopagomycetes</taxon>
        <taxon>Zoopagales</taxon>
        <taxon>Piptocephalidaceae</taxon>
        <taxon>Piptocephalis</taxon>
    </lineage>
</organism>
<keyword evidence="1 2" id="KW-0728">SH3 domain</keyword>
<name>A0A4P9Y3U0_9FUNG</name>
<protein>
    <recommendedName>
        <fullName evidence="3">SH3 domain-containing protein</fullName>
    </recommendedName>
</protein>
<proteinExistence type="predicted"/>
<evidence type="ECO:0000256" key="2">
    <source>
        <dbReference type="PROSITE-ProRule" id="PRU00192"/>
    </source>
</evidence>
<evidence type="ECO:0000313" key="4">
    <source>
        <dbReference type="EMBL" id="RKP12791.1"/>
    </source>
</evidence>
<dbReference type="SUPFAM" id="SSF50044">
    <property type="entry name" value="SH3-domain"/>
    <property type="match status" value="1"/>
</dbReference>
<accession>A0A4P9Y3U0</accession>
<feature type="non-terminal residue" evidence="4">
    <location>
        <position position="52"/>
    </location>
</feature>
<dbReference type="InterPro" id="IPR001452">
    <property type="entry name" value="SH3_domain"/>
</dbReference>
<evidence type="ECO:0000259" key="3">
    <source>
        <dbReference type="PROSITE" id="PS50002"/>
    </source>
</evidence>
<dbReference type="AlphaFoldDB" id="A0A4P9Y3U0"/>
<evidence type="ECO:0000256" key="1">
    <source>
        <dbReference type="ARBA" id="ARBA00022443"/>
    </source>
</evidence>
<dbReference type="InterPro" id="IPR036028">
    <property type="entry name" value="SH3-like_dom_sf"/>
</dbReference>